<name>A0A0B7BPW4_9EUPU</name>
<dbReference type="EMBL" id="HACG01048115">
    <property type="protein sequence ID" value="CEK94980.1"/>
    <property type="molecule type" value="Transcribed_RNA"/>
</dbReference>
<dbReference type="EMBL" id="HACG01048116">
    <property type="protein sequence ID" value="CEK94981.1"/>
    <property type="molecule type" value="Transcribed_RNA"/>
</dbReference>
<gene>
    <name evidence="2" type="primary">ORF204783</name>
    <name evidence="1" type="synonym">ORF204778</name>
    <name evidence="3" type="synonym">ORF204784</name>
    <name evidence="4" type="synonym">ORF204790</name>
    <name evidence="5" type="synonym">ORF204796</name>
</gene>
<dbReference type="EMBL" id="HACG01048112">
    <property type="protein sequence ID" value="CEK94977.1"/>
    <property type="molecule type" value="Transcribed_RNA"/>
</dbReference>
<evidence type="ECO:0000313" key="1">
    <source>
        <dbReference type="EMBL" id="CEK94977.1"/>
    </source>
</evidence>
<reference evidence="2" key="1">
    <citation type="submission" date="2014-12" db="EMBL/GenBank/DDBJ databases">
        <title>Insight into the proteome of Arion vulgaris.</title>
        <authorList>
            <person name="Aradska J."/>
            <person name="Bulat T."/>
            <person name="Smidak R."/>
            <person name="Sarate P."/>
            <person name="Gangsoo J."/>
            <person name="Sialana F."/>
            <person name="Bilban M."/>
            <person name="Lubec G."/>
        </authorList>
    </citation>
    <scope>NUCLEOTIDE SEQUENCE</scope>
    <source>
        <tissue evidence="2">Skin</tissue>
    </source>
</reference>
<accession>A0A0B7BPW4</accession>
<protein>
    <submittedName>
        <fullName evidence="2">Uncharacterized protein</fullName>
    </submittedName>
</protein>
<evidence type="ECO:0000313" key="3">
    <source>
        <dbReference type="EMBL" id="CEK94979.1"/>
    </source>
</evidence>
<proteinExistence type="predicted"/>
<dbReference type="EMBL" id="HACG01048113">
    <property type="protein sequence ID" value="CEK94978.1"/>
    <property type="molecule type" value="Transcribed_RNA"/>
</dbReference>
<dbReference type="AlphaFoldDB" id="A0A0B7BPW4"/>
<feature type="non-terminal residue" evidence="2">
    <location>
        <position position="49"/>
    </location>
</feature>
<evidence type="ECO:0000313" key="2">
    <source>
        <dbReference type="EMBL" id="CEK94978.1"/>
    </source>
</evidence>
<organism evidence="2">
    <name type="scientific">Arion vulgaris</name>
    <dbReference type="NCBI Taxonomy" id="1028688"/>
    <lineage>
        <taxon>Eukaryota</taxon>
        <taxon>Metazoa</taxon>
        <taxon>Spiralia</taxon>
        <taxon>Lophotrochozoa</taxon>
        <taxon>Mollusca</taxon>
        <taxon>Gastropoda</taxon>
        <taxon>Heterobranchia</taxon>
        <taxon>Euthyneura</taxon>
        <taxon>Panpulmonata</taxon>
        <taxon>Eupulmonata</taxon>
        <taxon>Stylommatophora</taxon>
        <taxon>Helicina</taxon>
        <taxon>Arionoidea</taxon>
        <taxon>Arionidae</taxon>
        <taxon>Arion</taxon>
    </lineage>
</organism>
<evidence type="ECO:0000313" key="5">
    <source>
        <dbReference type="EMBL" id="CEK94981.1"/>
    </source>
</evidence>
<sequence>MVQSSDGWQQMYRPKENAEIFFFDFLNRLDGLMSSDESMPGFFLFRQAS</sequence>
<dbReference type="EMBL" id="HACG01048114">
    <property type="protein sequence ID" value="CEK94979.1"/>
    <property type="molecule type" value="Transcribed_RNA"/>
</dbReference>
<evidence type="ECO:0000313" key="4">
    <source>
        <dbReference type="EMBL" id="CEK94980.1"/>
    </source>
</evidence>